<evidence type="ECO:0000256" key="15">
    <source>
        <dbReference type="ARBA" id="ARBA00025244"/>
    </source>
</evidence>
<feature type="transmembrane region" description="Helical" evidence="17">
    <location>
        <begin position="12"/>
        <end position="37"/>
    </location>
</feature>
<evidence type="ECO:0000256" key="8">
    <source>
        <dbReference type="ARBA" id="ARBA00022692"/>
    </source>
</evidence>
<evidence type="ECO:0000256" key="1">
    <source>
        <dbReference type="ARBA" id="ARBA00004576"/>
    </source>
</evidence>
<feature type="compositionally biased region" description="Polar residues" evidence="16">
    <location>
        <begin position="458"/>
        <end position="467"/>
    </location>
</feature>
<dbReference type="PANTHER" id="PTHR12864">
    <property type="entry name" value="RAN BINDING PROTEIN 9-RELATED"/>
    <property type="match status" value="1"/>
</dbReference>
<evidence type="ECO:0000256" key="5">
    <source>
        <dbReference type="ARBA" id="ARBA00017626"/>
    </source>
</evidence>
<comment type="subcellular location">
    <subcellularLocation>
        <location evidence="2">Endosome membrane</location>
        <topology evidence="2">Single-pass type II membrane protein</topology>
    </subcellularLocation>
    <subcellularLocation>
        <location evidence="1">Vacuole membrane</location>
        <topology evidence="1">Single-pass type II membrane protein</topology>
    </subcellularLocation>
</comment>
<feature type="region of interest" description="Disordered" evidence="16">
    <location>
        <begin position="315"/>
        <end position="530"/>
    </location>
</feature>
<dbReference type="PROSITE" id="PS50188">
    <property type="entry name" value="B302_SPRY"/>
    <property type="match status" value="1"/>
</dbReference>
<dbReference type="SUPFAM" id="SSF49899">
    <property type="entry name" value="Concanavalin A-like lectins/glucanases"/>
    <property type="match status" value="1"/>
</dbReference>
<dbReference type="GO" id="GO:0010008">
    <property type="term" value="C:endosome membrane"/>
    <property type="evidence" value="ECO:0007669"/>
    <property type="project" value="UniProtKB-SubCell"/>
</dbReference>
<evidence type="ECO:0000256" key="11">
    <source>
        <dbReference type="ARBA" id="ARBA00022968"/>
    </source>
</evidence>
<keyword evidence="10" id="KW-0653">Protein transport</keyword>
<keyword evidence="13 17" id="KW-0472">Membrane</keyword>
<feature type="compositionally biased region" description="Polar residues" evidence="16">
    <location>
        <begin position="389"/>
        <end position="403"/>
    </location>
</feature>
<evidence type="ECO:0000256" key="7">
    <source>
        <dbReference type="ARBA" id="ARBA00022554"/>
    </source>
</evidence>
<comment type="similarity">
    <text evidence="3">Belongs to the SSH4 family.</text>
</comment>
<sequence>MGQASSTPSSAFTGVVIGLASSFGSIILIALVIFIFWATGCAGSGRILLDRLGRPGEYDDEQAFAREEAEALETMDDMTRTEYLRAKAFVTANPPESVQTDISLSQYLAIQEKGVSAWEFEPELEIANCFVEGRTEIEFFDSECTVLSNLPVPKQNDVYYWEAKIYDKPESSLVSIGMATKPYPLFRLPGFHKYSVAYQSTGTRRYNQPFNPTPYGPAFVQGDVIGVGYRPRTGAIFFTRNGKKLEEVVHGLKAQNFFPAIGANGPATIHVNFGQAGFNFIEANVKKWGLAPVTGSLAPPPPYGSEQGSILLETGTKDGYAPASGGRAHSHSITGSSYNVRSGQNALNTQHGRSRSGNFRMLPPTSPGPVRSPTDISLAQLVPNDDNGEPSSSAMHGYHQQQQSHHEQNPLNLHLEDATNPPPDYVSPPQSEADGDGHETDTEDEAPLIRVINRNRGDSSATVTPSSQAAQARPQPQGPVPSYSDAVREGAGVHQTSDSEPDSDFESDDEEHGTAEASDSVTAPEASNPS</sequence>
<name>A0AA39LCD1_SARSR</name>
<evidence type="ECO:0000256" key="9">
    <source>
        <dbReference type="ARBA" id="ARBA00022753"/>
    </source>
</evidence>
<feature type="compositionally biased region" description="Polar residues" evidence="16">
    <location>
        <begin position="331"/>
        <end position="357"/>
    </location>
</feature>
<proteinExistence type="inferred from homology"/>
<dbReference type="InterPro" id="IPR001870">
    <property type="entry name" value="B30.2/SPRY"/>
</dbReference>
<dbReference type="Gene3D" id="2.60.120.920">
    <property type="match status" value="1"/>
</dbReference>
<keyword evidence="12 17" id="KW-1133">Transmembrane helix</keyword>
<accession>A0AA39LCD1</accession>
<evidence type="ECO:0000256" key="17">
    <source>
        <dbReference type="SAM" id="Phobius"/>
    </source>
</evidence>
<evidence type="ECO:0000256" key="12">
    <source>
        <dbReference type="ARBA" id="ARBA00022989"/>
    </source>
</evidence>
<feature type="domain" description="B30.2/SPRY" evidence="18">
    <location>
        <begin position="82"/>
        <end position="278"/>
    </location>
</feature>
<dbReference type="Pfam" id="PF00622">
    <property type="entry name" value="SPRY"/>
    <property type="match status" value="1"/>
</dbReference>
<protein>
    <recommendedName>
        <fullName evidence="5">Protein SSH4</fullName>
    </recommendedName>
    <alternativeName>
        <fullName evidence="4">Protein ssh4</fullName>
    </alternativeName>
</protein>
<comment type="function">
    <text evidence="15">Components of the endosome-vacuole trafficking pathway that regulates nutrient transport. May be involved in processes which determine whether plasma membrane proteins are degraded or routed to the plasma membrane.</text>
</comment>
<dbReference type="EMBL" id="JAPDFR010000001">
    <property type="protein sequence ID" value="KAK0392088.1"/>
    <property type="molecule type" value="Genomic_DNA"/>
</dbReference>
<evidence type="ECO:0000256" key="16">
    <source>
        <dbReference type="SAM" id="MobiDB-lite"/>
    </source>
</evidence>
<dbReference type="GO" id="GO:0005774">
    <property type="term" value="C:vacuolar membrane"/>
    <property type="evidence" value="ECO:0007669"/>
    <property type="project" value="UniProtKB-SubCell"/>
</dbReference>
<evidence type="ECO:0000256" key="13">
    <source>
        <dbReference type="ARBA" id="ARBA00023136"/>
    </source>
</evidence>
<keyword evidence="14" id="KW-0325">Glycoprotein</keyword>
<dbReference type="FunFam" id="2.60.120.920:FF:000065">
    <property type="entry name" value="Ear1p"/>
    <property type="match status" value="1"/>
</dbReference>
<keyword evidence="6" id="KW-0813">Transport</keyword>
<dbReference type="InterPro" id="IPR043136">
    <property type="entry name" value="B30.2/SPRY_sf"/>
</dbReference>
<dbReference type="InterPro" id="IPR013320">
    <property type="entry name" value="ConA-like_dom_sf"/>
</dbReference>
<evidence type="ECO:0000313" key="20">
    <source>
        <dbReference type="Proteomes" id="UP001175261"/>
    </source>
</evidence>
<dbReference type="InterPro" id="IPR003877">
    <property type="entry name" value="SPRY_dom"/>
</dbReference>
<evidence type="ECO:0000256" key="10">
    <source>
        <dbReference type="ARBA" id="ARBA00022927"/>
    </source>
</evidence>
<dbReference type="AlphaFoldDB" id="A0AA39LCD1"/>
<dbReference type="CDD" id="cd12910">
    <property type="entry name" value="SPRY_SSH4_like"/>
    <property type="match status" value="1"/>
</dbReference>
<reference evidence="19" key="1">
    <citation type="submission" date="2022-10" db="EMBL/GenBank/DDBJ databases">
        <title>Determination and structural analysis of whole genome sequence of Sarocladium strictum F4-1.</title>
        <authorList>
            <person name="Hu L."/>
            <person name="Jiang Y."/>
        </authorList>
    </citation>
    <scope>NUCLEOTIDE SEQUENCE</scope>
    <source>
        <strain evidence="19">F4-1</strain>
    </source>
</reference>
<organism evidence="19 20">
    <name type="scientific">Sarocladium strictum</name>
    <name type="common">Black bundle disease fungus</name>
    <name type="synonym">Acremonium strictum</name>
    <dbReference type="NCBI Taxonomy" id="5046"/>
    <lineage>
        <taxon>Eukaryota</taxon>
        <taxon>Fungi</taxon>
        <taxon>Dikarya</taxon>
        <taxon>Ascomycota</taxon>
        <taxon>Pezizomycotina</taxon>
        <taxon>Sordariomycetes</taxon>
        <taxon>Hypocreomycetidae</taxon>
        <taxon>Hypocreales</taxon>
        <taxon>Sarocladiaceae</taxon>
        <taxon>Sarocladium</taxon>
    </lineage>
</organism>
<evidence type="ECO:0000259" key="18">
    <source>
        <dbReference type="PROSITE" id="PS50188"/>
    </source>
</evidence>
<feature type="compositionally biased region" description="Acidic residues" evidence="16">
    <location>
        <begin position="499"/>
        <end position="511"/>
    </location>
</feature>
<gene>
    <name evidence="19" type="ORF">NLU13_1586</name>
</gene>
<comment type="caution">
    <text evidence="19">The sequence shown here is derived from an EMBL/GenBank/DDBJ whole genome shotgun (WGS) entry which is preliminary data.</text>
</comment>
<evidence type="ECO:0000256" key="2">
    <source>
        <dbReference type="ARBA" id="ARBA00004639"/>
    </source>
</evidence>
<keyword evidence="11" id="KW-0735">Signal-anchor</keyword>
<dbReference type="InterPro" id="IPR050618">
    <property type="entry name" value="Ubq-SigPath_Reg"/>
</dbReference>
<feature type="compositionally biased region" description="Polar residues" evidence="16">
    <location>
        <begin position="517"/>
        <end position="530"/>
    </location>
</feature>
<evidence type="ECO:0000256" key="4">
    <source>
        <dbReference type="ARBA" id="ARBA00016528"/>
    </source>
</evidence>
<evidence type="ECO:0000256" key="3">
    <source>
        <dbReference type="ARBA" id="ARBA00006990"/>
    </source>
</evidence>
<keyword evidence="9" id="KW-0967">Endosome</keyword>
<dbReference type="SMART" id="SM00449">
    <property type="entry name" value="SPRY"/>
    <property type="match status" value="1"/>
</dbReference>
<keyword evidence="8 17" id="KW-0812">Transmembrane</keyword>
<keyword evidence="7" id="KW-0926">Vacuole</keyword>
<evidence type="ECO:0000256" key="6">
    <source>
        <dbReference type="ARBA" id="ARBA00022448"/>
    </source>
</evidence>
<evidence type="ECO:0000256" key="14">
    <source>
        <dbReference type="ARBA" id="ARBA00023180"/>
    </source>
</evidence>
<dbReference type="InterPro" id="IPR035780">
    <property type="entry name" value="SPRY_Ssh4-like"/>
</dbReference>
<evidence type="ECO:0000313" key="19">
    <source>
        <dbReference type="EMBL" id="KAK0392088.1"/>
    </source>
</evidence>
<keyword evidence="20" id="KW-1185">Reference proteome</keyword>
<dbReference type="GO" id="GO:0015031">
    <property type="term" value="P:protein transport"/>
    <property type="evidence" value="ECO:0007669"/>
    <property type="project" value="UniProtKB-KW"/>
</dbReference>
<dbReference type="Proteomes" id="UP001175261">
    <property type="component" value="Unassembled WGS sequence"/>
</dbReference>